<dbReference type="AlphaFoldDB" id="A0A840F473"/>
<dbReference type="InterPro" id="IPR014567">
    <property type="entry name" value="UCP031900"/>
</dbReference>
<evidence type="ECO:0000313" key="3">
    <source>
        <dbReference type="EMBL" id="MBB4152599.1"/>
    </source>
</evidence>
<dbReference type="Pfam" id="PF13449">
    <property type="entry name" value="Phytase-like"/>
    <property type="match status" value="1"/>
</dbReference>
<evidence type="ECO:0000256" key="1">
    <source>
        <dbReference type="SAM" id="MobiDB-lite"/>
    </source>
</evidence>
<evidence type="ECO:0000259" key="2">
    <source>
        <dbReference type="Pfam" id="PF13449"/>
    </source>
</evidence>
<dbReference type="InterPro" id="IPR027372">
    <property type="entry name" value="Phytase-like_dom"/>
</dbReference>
<comment type="caution">
    <text evidence="3">The sequence shown here is derived from an EMBL/GenBank/DDBJ whole genome shotgun (WGS) entry which is preliminary data.</text>
</comment>
<accession>A0A840F473</accession>
<dbReference type="RefSeq" id="WP_183982160.1">
    <property type="nucleotide sequence ID" value="NZ_JACIEV010000001.1"/>
</dbReference>
<dbReference type="PIRSF" id="PIRSF031900">
    <property type="entry name" value="UCP031900"/>
    <property type="match status" value="1"/>
</dbReference>
<feature type="region of interest" description="Disordered" evidence="1">
    <location>
        <begin position="105"/>
        <end position="125"/>
    </location>
</feature>
<dbReference type="EMBL" id="JACIEV010000001">
    <property type="protein sequence ID" value="MBB4152599.1"/>
    <property type="molecule type" value="Genomic_DNA"/>
</dbReference>
<reference evidence="3 4" key="1">
    <citation type="submission" date="2020-08" db="EMBL/GenBank/DDBJ databases">
        <title>Genomic Encyclopedia of Type Strains, Phase IV (KMG-IV): sequencing the most valuable type-strain genomes for metagenomic binning, comparative biology and taxonomic classification.</title>
        <authorList>
            <person name="Goeker M."/>
        </authorList>
    </citation>
    <scope>NUCLEOTIDE SEQUENCE [LARGE SCALE GENOMIC DNA]</scope>
    <source>
        <strain evidence="3 4">YC6723</strain>
    </source>
</reference>
<keyword evidence="4" id="KW-1185">Reference proteome</keyword>
<gene>
    <name evidence="3" type="ORF">GGQ80_000475</name>
</gene>
<evidence type="ECO:0000313" key="4">
    <source>
        <dbReference type="Proteomes" id="UP000529795"/>
    </source>
</evidence>
<dbReference type="SUPFAM" id="SSF51004">
    <property type="entry name" value="C-terminal (heme d1) domain of cytochrome cd1-nitrite reductase"/>
    <property type="match status" value="1"/>
</dbReference>
<feature type="domain" description="Phytase-like" evidence="2">
    <location>
        <begin position="66"/>
        <end position="304"/>
    </location>
</feature>
<protein>
    <recommendedName>
        <fullName evidence="2">Phytase-like domain-containing protein</fullName>
    </recommendedName>
</protein>
<dbReference type="Proteomes" id="UP000529795">
    <property type="component" value="Unassembled WGS sequence"/>
</dbReference>
<name>A0A840F473_9SPHN</name>
<dbReference type="InterPro" id="IPR011048">
    <property type="entry name" value="Haem_d1_sf"/>
</dbReference>
<organism evidence="3 4">
    <name type="scientific">Sphingomonas jinjuensis</name>
    <dbReference type="NCBI Taxonomy" id="535907"/>
    <lineage>
        <taxon>Bacteria</taxon>
        <taxon>Pseudomonadati</taxon>
        <taxon>Pseudomonadota</taxon>
        <taxon>Alphaproteobacteria</taxon>
        <taxon>Sphingomonadales</taxon>
        <taxon>Sphingomonadaceae</taxon>
        <taxon>Sphingomonas</taxon>
    </lineage>
</organism>
<proteinExistence type="predicted"/>
<sequence>MRIVFVVLAVLLLVPGWAGEERLRFLDATARMTAVRVSLDPADPARRRVGALTFLGGLALNSPDKAFGGFSALHTDGRRFTLLSDGGSIVRFTLTPDWRIVAPDFAHVPGGPRNGQQRSDRDSESLVTDGRHVWVGFESVNEIWRYDAGFTRTERYVQPSPMRRWRRNGGPETMIRLRDGRFIVISEDPPKNESLREGLVFPGDPVRGAQPFAFRFVPPDGYNPSDGCELPDGRLLILLRNWQFPLRFASRLMIVDPATIRPGAIVTGRTIATLAAPLIHDNFEGVAAIREGGATVIWIVADDNQLILERSLLLKFRLDA</sequence>